<evidence type="ECO:0000256" key="1">
    <source>
        <dbReference type="SAM" id="Phobius"/>
    </source>
</evidence>
<keyword evidence="1" id="KW-1133">Transmembrane helix</keyword>
<name>A0A2V3VB15_9SPHN</name>
<proteinExistence type="predicted"/>
<accession>A0A2V3VB15</accession>
<protein>
    <submittedName>
        <fullName evidence="2">Uncharacterized protein</fullName>
    </submittedName>
</protein>
<dbReference type="RefSeq" id="WP_110296999.1">
    <property type="nucleotide sequence ID" value="NZ_QJJM01000001.1"/>
</dbReference>
<keyword evidence="3" id="KW-1185">Reference proteome</keyword>
<comment type="caution">
    <text evidence="2">The sequence shown here is derived from an EMBL/GenBank/DDBJ whole genome shotgun (WGS) entry which is preliminary data.</text>
</comment>
<evidence type="ECO:0000313" key="2">
    <source>
        <dbReference type="EMBL" id="PXW79006.1"/>
    </source>
</evidence>
<dbReference type="AlphaFoldDB" id="A0A2V3VB15"/>
<sequence>MPPTSPFELAIMAFIIIGIVVAFRHGRANPENTGKISKDLMTIKGEVRELETRFEAIERSVGQMATKADLARIETKLDGHRELSDRTAQGVRRLEDFFLEKGVNGK</sequence>
<dbReference type="Proteomes" id="UP000248014">
    <property type="component" value="Unassembled WGS sequence"/>
</dbReference>
<feature type="transmembrane region" description="Helical" evidence="1">
    <location>
        <begin position="6"/>
        <end position="23"/>
    </location>
</feature>
<organism evidence="2 3">
    <name type="scientific">Blastomonas natatoria</name>
    <dbReference type="NCBI Taxonomy" id="34015"/>
    <lineage>
        <taxon>Bacteria</taxon>
        <taxon>Pseudomonadati</taxon>
        <taxon>Pseudomonadota</taxon>
        <taxon>Alphaproteobacteria</taxon>
        <taxon>Sphingomonadales</taxon>
        <taxon>Sphingomonadaceae</taxon>
        <taxon>Blastomonas</taxon>
    </lineage>
</organism>
<gene>
    <name evidence="2" type="ORF">C7451_10168</name>
</gene>
<reference evidence="2 3" key="1">
    <citation type="submission" date="2018-05" db="EMBL/GenBank/DDBJ databases">
        <title>Genomic Encyclopedia of Type Strains, Phase IV (KMG-IV): sequencing the most valuable type-strain genomes for metagenomic binning, comparative biology and taxonomic classification.</title>
        <authorList>
            <person name="Goeker M."/>
        </authorList>
    </citation>
    <scope>NUCLEOTIDE SEQUENCE [LARGE SCALE GENOMIC DNA]</scope>
    <source>
        <strain evidence="2 3">DSM 3183</strain>
    </source>
</reference>
<keyword evidence="1" id="KW-0812">Transmembrane</keyword>
<evidence type="ECO:0000313" key="3">
    <source>
        <dbReference type="Proteomes" id="UP000248014"/>
    </source>
</evidence>
<keyword evidence="1" id="KW-0472">Membrane</keyword>
<dbReference type="EMBL" id="QJJM01000001">
    <property type="protein sequence ID" value="PXW79006.1"/>
    <property type="molecule type" value="Genomic_DNA"/>
</dbReference>